<feature type="region of interest" description="Disordered" evidence="2">
    <location>
        <begin position="196"/>
        <end position="217"/>
    </location>
</feature>
<evidence type="ECO:0000256" key="2">
    <source>
        <dbReference type="SAM" id="MobiDB-lite"/>
    </source>
</evidence>
<reference evidence="4 5" key="1">
    <citation type="submission" date="2018-07" db="EMBL/GenBank/DDBJ databases">
        <title>Section-level genome sequencing of Aspergillus section Nigri to investigate inter- and intra-species variation.</title>
        <authorList>
            <consortium name="DOE Joint Genome Institute"/>
            <person name="Vesth T.C."/>
            <person name="Nybo J.L."/>
            <person name="Theobald S."/>
            <person name="Frisvad J.C."/>
            <person name="Larsen T.O."/>
            <person name="Nielsen K.F."/>
            <person name="Hoof J.B."/>
            <person name="Brandl J."/>
            <person name="Salamov A."/>
            <person name="Riley R."/>
            <person name="Gladden J.M."/>
            <person name="Phatale P."/>
            <person name="Nielsen M.T."/>
            <person name="Lyhne E.K."/>
            <person name="Kogle M.E."/>
            <person name="Strasser K."/>
            <person name="McDonnell E."/>
            <person name="Barry K."/>
            <person name="Clum A."/>
            <person name="Chen C."/>
            <person name="Nolan M."/>
            <person name="Sandor L."/>
            <person name="Kuo A."/>
            <person name="Lipzen A."/>
            <person name="Hainaut M."/>
            <person name="Drula E."/>
            <person name="Tsang A."/>
            <person name="Magnuson J.K."/>
            <person name="Henrissat B."/>
            <person name="Wiebenga A."/>
            <person name="Simmons B.A."/>
            <person name="Makela M.R."/>
            <person name="De vries R.P."/>
            <person name="Grigoriev I.V."/>
            <person name="Mortensen U.H."/>
            <person name="Baker S.E."/>
            <person name="Andersen M.R."/>
        </authorList>
    </citation>
    <scope>NUCLEOTIDE SEQUENCE [LARGE SCALE GENOMIC DNA]</scope>
    <source>
        <strain evidence="4 5">ATCC 13496</strain>
    </source>
</reference>
<keyword evidence="3" id="KW-0812">Transmembrane</keyword>
<evidence type="ECO:0000313" key="5">
    <source>
        <dbReference type="Proteomes" id="UP000253845"/>
    </source>
</evidence>
<name>A0A370C9W1_ASPNG</name>
<gene>
    <name evidence="4" type="ORF">M747DRAFT_329724</name>
</gene>
<organism evidence="4 5">
    <name type="scientific">Aspergillus niger ATCC 13496</name>
    <dbReference type="NCBI Taxonomy" id="1353008"/>
    <lineage>
        <taxon>Eukaryota</taxon>
        <taxon>Fungi</taxon>
        <taxon>Dikarya</taxon>
        <taxon>Ascomycota</taxon>
        <taxon>Pezizomycotina</taxon>
        <taxon>Eurotiomycetes</taxon>
        <taxon>Eurotiomycetidae</taxon>
        <taxon>Eurotiales</taxon>
        <taxon>Aspergillaceae</taxon>
        <taxon>Aspergillus</taxon>
        <taxon>Aspergillus subgen. Circumdati</taxon>
    </lineage>
</organism>
<sequence>MLGCTAYSNHKTDRPVDQRVEQRYRVRACKESGEGSPTWILPARHGFPTVQTAVRSLPTGPCGSGAAGSQKPAPPSLQPSSATSDHSGSLQLGQNHHGREVSQPPGLTGEKHHHHHLTFDTTRSDRAKSKSRSKHKHKHSKSGDFRFHRRMNNLASSAGSRGLLPTWSGSKEKDNDADDGLLRPITQETTWSRWSSDSTAALGSGSRKGSLLDVIDPSNKLGPIRRQEIRSMEDLEQVKSKRKQGEEYLRSALSMIGTLATDITRRLDYTYYNLLEKLAALNSTIASFQELSSSTSALFDDFQRETSGLDKEIRKQMGELKEFQPQLERIKTLEGRMKTGRQRAEGLNNRLAAMRHEIDRWDKKELEWQSRVNRRLRVFWTVVVAGMLAVLLAIAIQNWPTVMGPDSSGLPSQALFLTNSSHALPPENDRGAESDSSREAWPRSLRNLPYRHTNRPSGGSVPVVATATRDDTNVRTTDPDPLTIFDEL</sequence>
<keyword evidence="1" id="KW-0175">Coiled coil</keyword>
<evidence type="ECO:0000256" key="1">
    <source>
        <dbReference type="SAM" id="Coils"/>
    </source>
</evidence>
<feature type="region of interest" description="Disordered" evidence="2">
    <location>
        <begin position="420"/>
        <end position="488"/>
    </location>
</feature>
<dbReference type="VEuPathDB" id="FungiDB:M747DRAFT_329724"/>
<evidence type="ECO:0000313" key="4">
    <source>
        <dbReference type="EMBL" id="RDH23000.1"/>
    </source>
</evidence>
<dbReference type="EMBL" id="KZ851906">
    <property type="protein sequence ID" value="RDH23000.1"/>
    <property type="molecule type" value="Genomic_DNA"/>
</dbReference>
<dbReference type="Proteomes" id="UP000253845">
    <property type="component" value="Unassembled WGS sequence"/>
</dbReference>
<proteinExistence type="predicted"/>
<keyword evidence="3" id="KW-1133">Transmembrane helix</keyword>
<feature type="compositionally biased region" description="Basic residues" evidence="2">
    <location>
        <begin position="129"/>
        <end position="140"/>
    </location>
</feature>
<feature type="region of interest" description="Disordered" evidence="2">
    <location>
        <begin position="54"/>
        <end position="181"/>
    </location>
</feature>
<feature type="compositionally biased region" description="Basic and acidic residues" evidence="2">
    <location>
        <begin position="427"/>
        <end position="441"/>
    </location>
</feature>
<feature type="compositionally biased region" description="Polar residues" evidence="2">
    <location>
        <begin position="78"/>
        <end position="94"/>
    </location>
</feature>
<feature type="transmembrane region" description="Helical" evidence="3">
    <location>
        <begin position="378"/>
        <end position="399"/>
    </location>
</feature>
<dbReference type="AlphaFoldDB" id="A0A370C9W1"/>
<evidence type="ECO:0000256" key="3">
    <source>
        <dbReference type="SAM" id="Phobius"/>
    </source>
</evidence>
<feature type="coiled-coil region" evidence="1">
    <location>
        <begin position="330"/>
        <end position="364"/>
    </location>
</feature>
<protein>
    <submittedName>
        <fullName evidence="4">Uncharacterized protein</fullName>
    </submittedName>
</protein>
<keyword evidence="3" id="KW-0472">Membrane</keyword>
<accession>A0A370C9W1</accession>